<evidence type="ECO:0000256" key="1">
    <source>
        <dbReference type="ARBA" id="ARBA00023033"/>
    </source>
</evidence>
<dbReference type="EMBL" id="KK119479">
    <property type="protein sequence ID" value="KFM75802.1"/>
    <property type="molecule type" value="Genomic_DNA"/>
</dbReference>
<dbReference type="InterPro" id="IPR036396">
    <property type="entry name" value="Cyt_P450_sf"/>
</dbReference>
<dbReference type="GO" id="GO:0016705">
    <property type="term" value="F:oxidoreductase activity, acting on paired donors, with incorporation or reduction of molecular oxygen"/>
    <property type="evidence" value="ECO:0007669"/>
    <property type="project" value="InterPro"/>
</dbReference>
<keyword evidence="1" id="KW-0560">Oxidoreductase</keyword>
<dbReference type="Gene3D" id="1.10.630.10">
    <property type="entry name" value="Cytochrome P450"/>
    <property type="match status" value="1"/>
</dbReference>
<evidence type="ECO:0000313" key="3">
    <source>
        <dbReference type="Proteomes" id="UP000054359"/>
    </source>
</evidence>
<dbReference type="GO" id="GO:0005506">
    <property type="term" value="F:iron ion binding"/>
    <property type="evidence" value="ECO:0007669"/>
    <property type="project" value="InterPro"/>
</dbReference>
<keyword evidence="1" id="KW-0503">Monooxygenase</keyword>
<reference evidence="2 3" key="1">
    <citation type="submission" date="2013-11" db="EMBL/GenBank/DDBJ databases">
        <title>Genome sequencing of Stegodyphus mimosarum.</title>
        <authorList>
            <person name="Bechsgaard J."/>
        </authorList>
    </citation>
    <scope>NUCLEOTIDE SEQUENCE [LARGE SCALE GENOMIC DNA]</scope>
</reference>
<dbReference type="AlphaFoldDB" id="A0A087UEL3"/>
<accession>A0A087UEL3</accession>
<dbReference type="SUPFAM" id="SSF48264">
    <property type="entry name" value="Cytochrome P450"/>
    <property type="match status" value="1"/>
</dbReference>
<proteinExistence type="predicted"/>
<dbReference type="OMA" id="MHRTYAK"/>
<name>A0A087UEL3_STEMI</name>
<dbReference type="STRING" id="407821.A0A087UEL3"/>
<keyword evidence="3" id="KW-1185">Reference proteome</keyword>
<dbReference type="OrthoDB" id="3945418at2759"/>
<dbReference type="Proteomes" id="UP000054359">
    <property type="component" value="Unassembled WGS sequence"/>
</dbReference>
<dbReference type="GO" id="GO:0020037">
    <property type="term" value="F:heme binding"/>
    <property type="evidence" value="ECO:0007669"/>
    <property type="project" value="InterPro"/>
</dbReference>
<dbReference type="GO" id="GO:0004497">
    <property type="term" value="F:monooxygenase activity"/>
    <property type="evidence" value="ECO:0007669"/>
    <property type="project" value="UniProtKB-KW"/>
</dbReference>
<evidence type="ECO:0000313" key="2">
    <source>
        <dbReference type="EMBL" id="KFM75802.1"/>
    </source>
</evidence>
<gene>
    <name evidence="2" type="ORF">X975_22041</name>
</gene>
<organism evidence="2 3">
    <name type="scientific">Stegodyphus mimosarum</name>
    <name type="common">African social velvet spider</name>
    <dbReference type="NCBI Taxonomy" id="407821"/>
    <lineage>
        <taxon>Eukaryota</taxon>
        <taxon>Metazoa</taxon>
        <taxon>Ecdysozoa</taxon>
        <taxon>Arthropoda</taxon>
        <taxon>Chelicerata</taxon>
        <taxon>Arachnida</taxon>
        <taxon>Araneae</taxon>
        <taxon>Araneomorphae</taxon>
        <taxon>Entelegynae</taxon>
        <taxon>Eresoidea</taxon>
        <taxon>Eresidae</taxon>
        <taxon>Stegodyphus</taxon>
    </lineage>
</organism>
<feature type="non-terminal residue" evidence="2">
    <location>
        <position position="73"/>
    </location>
</feature>
<protein>
    <submittedName>
        <fullName evidence="2">Cytochrome P450 302a1, mitochondrial</fullName>
    </submittedName>
</protein>
<sequence length="73" mass="8656">MHRTYAKMHEQYGPVVREKVHKDRTLLHVFDPRDMQIVYSNEGPKPTRISHRALAKYRQERPHLYSGPGLFPS</sequence>